<comment type="caution">
    <text evidence="1">The sequence shown here is derived from an EMBL/GenBank/DDBJ whole genome shotgun (WGS) entry which is preliminary data.</text>
</comment>
<organism evidence="1 2">
    <name type="scientific">Marasmiellus scandens</name>
    <dbReference type="NCBI Taxonomy" id="2682957"/>
    <lineage>
        <taxon>Eukaryota</taxon>
        <taxon>Fungi</taxon>
        <taxon>Dikarya</taxon>
        <taxon>Basidiomycota</taxon>
        <taxon>Agaricomycotina</taxon>
        <taxon>Agaricomycetes</taxon>
        <taxon>Agaricomycetidae</taxon>
        <taxon>Agaricales</taxon>
        <taxon>Marasmiineae</taxon>
        <taxon>Omphalotaceae</taxon>
        <taxon>Marasmiellus</taxon>
    </lineage>
</organism>
<dbReference type="EMBL" id="JBANRG010000002">
    <property type="protein sequence ID" value="KAK7470091.1"/>
    <property type="molecule type" value="Genomic_DNA"/>
</dbReference>
<keyword evidence="2" id="KW-1185">Reference proteome</keyword>
<name>A0ABR1K199_9AGAR</name>
<dbReference type="Proteomes" id="UP001498398">
    <property type="component" value="Unassembled WGS sequence"/>
</dbReference>
<accession>A0ABR1K199</accession>
<evidence type="ECO:0000313" key="1">
    <source>
        <dbReference type="EMBL" id="KAK7470091.1"/>
    </source>
</evidence>
<reference evidence="1 2" key="1">
    <citation type="submission" date="2024-01" db="EMBL/GenBank/DDBJ databases">
        <title>A draft genome for the cacao thread blight pathogen Marasmiellus scandens.</title>
        <authorList>
            <person name="Baruah I.K."/>
            <person name="Leung J."/>
            <person name="Bukari Y."/>
            <person name="Amoako-Attah I."/>
            <person name="Meinhardt L.W."/>
            <person name="Bailey B.A."/>
            <person name="Cohen S.P."/>
        </authorList>
    </citation>
    <scope>NUCLEOTIDE SEQUENCE [LARGE SCALE GENOMIC DNA]</scope>
    <source>
        <strain evidence="1 2">GH-19</strain>
    </source>
</reference>
<sequence length="144" mass="16440">MWKVPTIKQKSGEEPGVLLKKQRVIIKPLKPDELLNLSKQWLPKIPKGSRTPEVLAFVKKCLEEAQGADLSLEIALAFKNMLFRELPLVLEQARIPGNICLIIQEKILSANIASILEHYNDPDIQAYMFVWAKVHLKQEIIAYL</sequence>
<proteinExistence type="predicted"/>
<gene>
    <name evidence="1" type="ORF">VKT23_001531</name>
</gene>
<evidence type="ECO:0000313" key="2">
    <source>
        <dbReference type="Proteomes" id="UP001498398"/>
    </source>
</evidence>
<protein>
    <submittedName>
        <fullName evidence="1">Uncharacterized protein</fullName>
    </submittedName>
</protein>